<feature type="transmembrane region" description="Helical" evidence="1">
    <location>
        <begin position="36"/>
        <end position="57"/>
    </location>
</feature>
<organism evidence="2 3">
    <name type="scientific">Cimex lectularius</name>
    <name type="common">Bed bug</name>
    <name type="synonym">Acanthia lectularia</name>
    <dbReference type="NCBI Taxonomy" id="79782"/>
    <lineage>
        <taxon>Eukaryota</taxon>
        <taxon>Metazoa</taxon>
        <taxon>Ecdysozoa</taxon>
        <taxon>Arthropoda</taxon>
        <taxon>Hexapoda</taxon>
        <taxon>Insecta</taxon>
        <taxon>Pterygota</taxon>
        <taxon>Neoptera</taxon>
        <taxon>Paraneoptera</taxon>
        <taxon>Hemiptera</taxon>
        <taxon>Heteroptera</taxon>
        <taxon>Panheteroptera</taxon>
        <taxon>Cimicomorpha</taxon>
        <taxon>Cimicidae</taxon>
        <taxon>Cimex</taxon>
    </lineage>
</organism>
<sequence length="554" mass="64359">MSERSRWEEMDRLGSSRSFGVFRDVPKPRMKPASKVLLVIACLSATVLFICFTTLSITQSRSNNKIEALRKKAWERSNESNILSQTTKTTMIDRKIDESTLEQREHVKAFKFPEERNNKIKFPEGEEEETDLYGDIVVSRRGKTMEVQKRQKGKQHFFTPHHYSDLYPQLENYKNTHDFKRVQDVIGYVHKTPHLIIGPDGRPAVKFTGVYLKTPDDDYEELNFNQNPQNPSLNGQPYASDPLKHYKPSHPSEINNLASFSSDFDTGPRFSNKIVRPTTIPKDSATIPSQTQITQAIFHPFETLSTSRPDKRQKPLKILLDIYPVTREVEHGQVYPHGRKTRYKQPSYHTTTVQPNSNRMIVHLNLYPKKSKQKRTQYLTSLVPGGGDLEERMFDGSGEIDDEYRTVRFQGEASRIDMGDVGYPTEEMDEPSFQEELTTESVLNKQEEKATEVYEVRNEKDPEIMGDYVFEQEDMENHEEQERLLGMELEKMKVTNSTYRFSIKLSTRNCVLIDLRKMMYNQMCLRTSVDLKFARLLDASQVNDALQWIHILSE</sequence>
<dbReference type="EnsemblMetazoa" id="XM_024229805.1">
    <property type="protein sequence ID" value="XP_024085573.1"/>
    <property type="gene ID" value="LOC106668986"/>
</dbReference>
<protein>
    <submittedName>
        <fullName evidence="2">Uncharacterized protein</fullName>
    </submittedName>
</protein>
<proteinExistence type="predicted"/>
<evidence type="ECO:0000313" key="2">
    <source>
        <dbReference type="EnsemblMetazoa" id="XP_024085573.1"/>
    </source>
</evidence>
<name>A0A8I6SNZ4_CIMLE</name>
<dbReference type="KEGG" id="clec:106668986"/>
<reference evidence="2" key="1">
    <citation type="submission" date="2022-01" db="UniProtKB">
        <authorList>
            <consortium name="EnsemblMetazoa"/>
        </authorList>
    </citation>
    <scope>IDENTIFICATION</scope>
</reference>
<dbReference type="RefSeq" id="XP_024085573.1">
    <property type="nucleotide sequence ID" value="XM_024229805.1"/>
</dbReference>
<dbReference type="AlphaFoldDB" id="A0A8I6SNZ4"/>
<evidence type="ECO:0000313" key="3">
    <source>
        <dbReference type="Proteomes" id="UP000494040"/>
    </source>
</evidence>
<keyword evidence="1" id="KW-0472">Membrane</keyword>
<evidence type="ECO:0000256" key="1">
    <source>
        <dbReference type="SAM" id="Phobius"/>
    </source>
</evidence>
<dbReference type="OrthoDB" id="45313at2759"/>
<keyword evidence="1" id="KW-0812">Transmembrane</keyword>
<accession>A0A8I6SNZ4</accession>
<keyword evidence="1" id="KW-1133">Transmembrane helix</keyword>
<dbReference type="GeneID" id="106668986"/>
<dbReference type="Proteomes" id="UP000494040">
    <property type="component" value="Unassembled WGS sequence"/>
</dbReference>
<keyword evidence="3" id="KW-1185">Reference proteome</keyword>